<dbReference type="InterPro" id="IPR036135">
    <property type="entry name" value="MoeA_linker/N_sf"/>
</dbReference>
<evidence type="ECO:0000256" key="5">
    <source>
        <dbReference type="ARBA" id="ARBA00023150"/>
    </source>
</evidence>
<evidence type="ECO:0000256" key="3">
    <source>
        <dbReference type="ARBA" id="ARBA00010763"/>
    </source>
</evidence>
<evidence type="ECO:0000256" key="6">
    <source>
        <dbReference type="ARBA" id="ARBA00047317"/>
    </source>
</evidence>
<keyword evidence="5 7" id="KW-0501">Molybdenum cofactor biosynthesis</keyword>
<evidence type="ECO:0000313" key="10">
    <source>
        <dbReference type="Proteomes" id="UP001596540"/>
    </source>
</evidence>
<dbReference type="Gene3D" id="2.40.340.10">
    <property type="entry name" value="MoeA, C-terminal, domain IV"/>
    <property type="match status" value="1"/>
</dbReference>
<dbReference type="Pfam" id="PF00994">
    <property type="entry name" value="MoCF_biosynth"/>
    <property type="match status" value="1"/>
</dbReference>
<evidence type="ECO:0000256" key="2">
    <source>
        <dbReference type="ARBA" id="ARBA00005046"/>
    </source>
</evidence>
<dbReference type="SUPFAM" id="SSF53218">
    <property type="entry name" value="Molybdenum cofactor biosynthesis proteins"/>
    <property type="match status" value="1"/>
</dbReference>
<protein>
    <recommendedName>
        <fullName evidence="7">Molybdopterin molybdenumtransferase</fullName>
        <ecNumber evidence="7">2.10.1.1</ecNumber>
    </recommendedName>
</protein>
<evidence type="ECO:0000313" key="9">
    <source>
        <dbReference type="EMBL" id="MFC7327130.1"/>
    </source>
</evidence>
<keyword evidence="7" id="KW-0479">Metal-binding</keyword>
<dbReference type="InterPro" id="IPR005110">
    <property type="entry name" value="MoeA_linker/N"/>
</dbReference>
<keyword evidence="7" id="KW-0808">Transferase</keyword>
<dbReference type="InterPro" id="IPR001453">
    <property type="entry name" value="MoaB/Mog_dom"/>
</dbReference>
<dbReference type="EC" id="2.10.1.1" evidence="7"/>
<accession>A0ABW2KCX5</accession>
<reference evidence="10" key="1">
    <citation type="journal article" date="2019" name="Int. J. Syst. Evol. Microbiol.">
        <title>The Global Catalogue of Microorganisms (GCM) 10K type strain sequencing project: providing services to taxonomists for standard genome sequencing and annotation.</title>
        <authorList>
            <consortium name="The Broad Institute Genomics Platform"/>
            <consortium name="The Broad Institute Genome Sequencing Center for Infectious Disease"/>
            <person name="Wu L."/>
            <person name="Ma J."/>
        </authorList>
    </citation>
    <scope>NUCLEOTIDE SEQUENCE [LARGE SCALE GENOMIC DNA]</scope>
    <source>
        <strain evidence="10">CGMCC 4.7382</strain>
    </source>
</reference>
<comment type="similarity">
    <text evidence="3 7">Belongs to the MoeA family.</text>
</comment>
<comment type="caution">
    <text evidence="9">The sequence shown here is derived from an EMBL/GenBank/DDBJ whole genome shotgun (WGS) entry which is preliminary data.</text>
</comment>
<evidence type="ECO:0000256" key="7">
    <source>
        <dbReference type="RuleBase" id="RU365090"/>
    </source>
</evidence>
<sequence>MSLATAHAVPVRRRAMTWSRAREAARELATAHLASGARDAPVTHLPLAEAPGAALAAAVTARVAVPGTDTAAMDGYAVAGRGPWRVVGRVLAGRPNRVDRLRPAEAVEIATGAPVPAGTVAVLPYERAERAGDRVAGPAVPGRHVRRRGETVPRGAVLAPAGTVVTPALLGLAAGTGHDELPVRRPRVAALVTGDEVLPAGLPVPGAVRDAIGPMLPGVVRWAGGVLAHSAYVGDGRAGLVAELRAAAADPWTEVVAVCGASSAGPADHLRDALDALGADIRIAGVACRPGHPQVLAVLPGGPLVVGLPGNPNAALVAALTLLVPALAALAGRPDPAHAGRHARLAAQVDRHPADTRLVAVRVRDGHAVPVGGDGPAALRGVAVADALAVLPPGDTAGPVELLELPR</sequence>
<dbReference type="PANTHER" id="PTHR10192:SF5">
    <property type="entry name" value="GEPHYRIN"/>
    <property type="match status" value="1"/>
</dbReference>
<name>A0ABW2KCX5_9ACTN</name>
<keyword evidence="10" id="KW-1185">Reference proteome</keyword>
<evidence type="ECO:0000256" key="4">
    <source>
        <dbReference type="ARBA" id="ARBA00022505"/>
    </source>
</evidence>
<dbReference type="InterPro" id="IPR005111">
    <property type="entry name" value="MoeA_C_domain_IV"/>
</dbReference>
<dbReference type="SMART" id="SM00852">
    <property type="entry name" value="MoCF_biosynth"/>
    <property type="match status" value="1"/>
</dbReference>
<evidence type="ECO:0000259" key="8">
    <source>
        <dbReference type="SMART" id="SM00852"/>
    </source>
</evidence>
<dbReference type="RefSeq" id="WP_379869294.1">
    <property type="nucleotide sequence ID" value="NZ_JBHTBH010000002.1"/>
</dbReference>
<dbReference type="PANTHER" id="PTHR10192">
    <property type="entry name" value="MOLYBDOPTERIN BIOSYNTHESIS PROTEIN"/>
    <property type="match status" value="1"/>
</dbReference>
<dbReference type="Pfam" id="PF03454">
    <property type="entry name" value="MoeA_C"/>
    <property type="match status" value="1"/>
</dbReference>
<dbReference type="SUPFAM" id="SSF63867">
    <property type="entry name" value="MoeA C-terminal domain-like"/>
    <property type="match status" value="1"/>
</dbReference>
<dbReference type="InterPro" id="IPR038987">
    <property type="entry name" value="MoeA-like"/>
</dbReference>
<dbReference type="Pfam" id="PF03453">
    <property type="entry name" value="MoeA_N"/>
    <property type="match status" value="1"/>
</dbReference>
<dbReference type="EMBL" id="JBHTBH010000002">
    <property type="protein sequence ID" value="MFC7327130.1"/>
    <property type="molecule type" value="Genomic_DNA"/>
</dbReference>
<comment type="cofactor">
    <cofactor evidence="7">
        <name>Mg(2+)</name>
        <dbReference type="ChEBI" id="CHEBI:18420"/>
    </cofactor>
</comment>
<dbReference type="Proteomes" id="UP001596540">
    <property type="component" value="Unassembled WGS sequence"/>
</dbReference>
<dbReference type="SUPFAM" id="SSF63882">
    <property type="entry name" value="MoeA N-terminal region -like"/>
    <property type="match status" value="1"/>
</dbReference>
<organism evidence="9 10">
    <name type="scientific">Marinactinospora rubrisoli</name>
    <dbReference type="NCBI Taxonomy" id="2715399"/>
    <lineage>
        <taxon>Bacteria</taxon>
        <taxon>Bacillati</taxon>
        <taxon>Actinomycetota</taxon>
        <taxon>Actinomycetes</taxon>
        <taxon>Streptosporangiales</taxon>
        <taxon>Nocardiopsidaceae</taxon>
        <taxon>Marinactinospora</taxon>
    </lineage>
</organism>
<comment type="function">
    <text evidence="1 7">Catalyzes the insertion of molybdate into adenylated molybdopterin with the concomitant release of AMP.</text>
</comment>
<feature type="domain" description="MoaB/Mog" evidence="8">
    <location>
        <begin position="189"/>
        <end position="329"/>
    </location>
</feature>
<keyword evidence="4 7" id="KW-0500">Molybdenum</keyword>
<keyword evidence="7" id="KW-0460">Magnesium</keyword>
<comment type="pathway">
    <text evidence="2 7">Cofactor biosynthesis; molybdopterin biosynthesis.</text>
</comment>
<evidence type="ECO:0000256" key="1">
    <source>
        <dbReference type="ARBA" id="ARBA00002901"/>
    </source>
</evidence>
<dbReference type="InterPro" id="IPR036425">
    <property type="entry name" value="MoaB/Mog-like_dom_sf"/>
</dbReference>
<comment type="catalytic activity">
    <reaction evidence="6">
        <text>adenylyl-molybdopterin + molybdate = Mo-molybdopterin + AMP + H(+)</text>
        <dbReference type="Rhea" id="RHEA:35047"/>
        <dbReference type="ChEBI" id="CHEBI:15378"/>
        <dbReference type="ChEBI" id="CHEBI:36264"/>
        <dbReference type="ChEBI" id="CHEBI:62727"/>
        <dbReference type="ChEBI" id="CHEBI:71302"/>
        <dbReference type="ChEBI" id="CHEBI:456215"/>
        <dbReference type="EC" id="2.10.1.1"/>
    </reaction>
</comment>
<dbReference type="CDD" id="cd00887">
    <property type="entry name" value="MoeA"/>
    <property type="match status" value="1"/>
</dbReference>
<proteinExistence type="inferred from homology"/>
<dbReference type="Gene3D" id="2.170.190.11">
    <property type="entry name" value="Molybdopterin biosynthesis moea protein, domain 3"/>
    <property type="match status" value="1"/>
</dbReference>
<dbReference type="Gene3D" id="3.90.105.10">
    <property type="entry name" value="Molybdopterin biosynthesis moea protein, domain 2"/>
    <property type="match status" value="1"/>
</dbReference>
<dbReference type="Gene3D" id="3.40.980.10">
    <property type="entry name" value="MoaB/Mog-like domain"/>
    <property type="match status" value="1"/>
</dbReference>
<dbReference type="InterPro" id="IPR036688">
    <property type="entry name" value="MoeA_C_domain_IV_sf"/>
</dbReference>
<gene>
    <name evidence="9" type="ORF">ACFQRF_05190</name>
</gene>